<organism evidence="8 9">
    <name type="scientific">Acididesulfobacter guangdongensis</name>
    <dbReference type="NCBI Taxonomy" id="2597225"/>
    <lineage>
        <taxon>Bacteria</taxon>
        <taxon>Deltaproteobacteria</taxon>
        <taxon>Candidatus Acidulodesulfobacterales</taxon>
        <taxon>Candidatus Acididesulfobacter</taxon>
    </lineage>
</organism>
<dbReference type="Proteomes" id="UP000316562">
    <property type="component" value="Unassembled WGS sequence"/>
</dbReference>
<keyword evidence="2" id="KW-0732">Signal</keyword>
<feature type="domain" description="Thioredoxin-like fold" evidence="7">
    <location>
        <begin position="84"/>
        <end position="236"/>
    </location>
</feature>
<evidence type="ECO:0000256" key="5">
    <source>
        <dbReference type="ARBA" id="ARBA00023284"/>
    </source>
</evidence>
<keyword evidence="6" id="KW-0472">Membrane</keyword>
<proteinExistence type="inferred from homology"/>
<reference evidence="8 9" key="1">
    <citation type="journal article" date="2019" name="ISME J.">
        <title>Insights into ecological role of a new deltaproteobacterial order Candidatus Acidulodesulfobacterales by metagenomics and metatranscriptomics.</title>
        <authorList>
            <person name="Tan S."/>
            <person name="Liu J."/>
            <person name="Fang Y."/>
            <person name="Hedlund B.P."/>
            <person name="Lian Z.H."/>
            <person name="Huang L.Y."/>
            <person name="Li J.T."/>
            <person name="Huang L.N."/>
            <person name="Li W.J."/>
            <person name="Jiang H.C."/>
            <person name="Dong H.L."/>
            <person name="Shu W.S."/>
        </authorList>
    </citation>
    <scope>NUCLEOTIDE SEQUENCE [LARGE SCALE GENOMIC DNA]</scope>
    <source>
        <strain evidence="8">AP2</strain>
    </source>
</reference>
<protein>
    <submittedName>
        <fullName evidence="8">DsbA family protein</fullName>
    </submittedName>
</protein>
<keyword evidence="4" id="KW-1015">Disulfide bond</keyword>
<gene>
    <name evidence="8" type="ORF">EVJ46_00625</name>
</gene>
<accession>A0A519BHP4</accession>
<evidence type="ECO:0000256" key="6">
    <source>
        <dbReference type="SAM" id="Phobius"/>
    </source>
</evidence>
<dbReference type="InterPro" id="IPR036249">
    <property type="entry name" value="Thioredoxin-like_sf"/>
</dbReference>
<dbReference type="SUPFAM" id="SSF52833">
    <property type="entry name" value="Thioredoxin-like"/>
    <property type="match status" value="1"/>
</dbReference>
<keyword evidence="6" id="KW-0812">Transmembrane</keyword>
<dbReference type="InterPro" id="IPR012336">
    <property type="entry name" value="Thioredoxin-like_fold"/>
</dbReference>
<keyword evidence="5" id="KW-0676">Redox-active center</keyword>
<keyword evidence="6" id="KW-1133">Transmembrane helix</keyword>
<evidence type="ECO:0000259" key="7">
    <source>
        <dbReference type="Pfam" id="PF13462"/>
    </source>
</evidence>
<evidence type="ECO:0000256" key="1">
    <source>
        <dbReference type="ARBA" id="ARBA00005791"/>
    </source>
</evidence>
<dbReference type="Gene3D" id="3.40.30.10">
    <property type="entry name" value="Glutaredoxin"/>
    <property type="match status" value="1"/>
</dbReference>
<feature type="transmembrane region" description="Helical" evidence="6">
    <location>
        <begin position="44"/>
        <end position="62"/>
    </location>
</feature>
<dbReference type="EMBL" id="SGBC01000001">
    <property type="protein sequence ID" value="RZD16780.1"/>
    <property type="molecule type" value="Genomic_DNA"/>
</dbReference>
<evidence type="ECO:0000313" key="8">
    <source>
        <dbReference type="EMBL" id="RZD16780.1"/>
    </source>
</evidence>
<dbReference type="AlphaFoldDB" id="A0A519BHP4"/>
<evidence type="ECO:0000313" key="9">
    <source>
        <dbReference type="Proteomes" id="UP000316562"/>
    </source>
</evidence>
<name>A0A519BHP4_ACIG2</name>
<keyword evidence="3" id="KW-0560">Oxidoreductase</keyword>
<dbReference type="PANTHER" id="PTHR13887">
    <property type="entry name" value="GLUTATHIONE S-TRANSFERASE KAPPA"/>
    <property type="match status" value="1"/>
</dbReference>
<evidence type="ECO:0000256" key="4">
    <source>
        <dbReference type="ARBA" id="ARBA00023157"/>
    </source>
</evidence>
<evidence type="ECO:0000256" key="2">
    <source>
        <dbReference type="ARBA" id="ARBA00022729"/>
    </source>
</evidence>
<dbReference type="GO" id="GO:0016491">
    <property type="term" value="F:oxidoreductase activity"/>
    <property type="evidence" value="ECO:0007669"/>
    <property type="project" value="UniProtKB-KW"/>
</dbReference>
<dbReference type="PANTHER" id="PTHR13887:SF14">
    <property type="entry name" value="DISULFIDE BOND FORMATION PROTEIN D"/>
    <property type="match status" value="1"/>
</dbReference>
<dbReference type="Gene3D" id="1.10.40.80">
    <property type="match status" value="1"/>
</dbReference>
<evidence type="ECO:0000256" key="3">
    <source>
        <dbReference type="ARBA" id="ARBA00023002"/>
    </source>
</evidence>
<sequence length="264" mass="30318">MKHNYLLNDICSDKNIGLRTKNRLANGDAHYLILADPARNNIQLIIYQLFIIISCMLLLLFINVSTASAHTNLTQRTIAHLVNAQRVQGNPDANVTIVAYTDFQCYWCRKFEELDLPYLIKNYINTGKVYLIYRDFPLTLIHPFAFKAAKYADCSALQSTKHNNKYLKIRNLLYKYQSKWSTIGDIYYFLKKNDKGLLNMKKEQSCVKHNVTVSLIKQNIKKGTMLGVTGTPTLFIYKGLELVKTIRGYQPIGKLNKLLQKIAG</sequence>
<dbReference type="Pfam" id="PF13462">
    <property type="entry name" value="Thioredoxin_4"/>
    <property type="match status" value="1"/>
</dbReference>
<comment type="similarity">
    <text evidence="1">Belongs to the thioredoxin family. DsbA subfamily.</text>
</comment>
<comment type="caution">
    <text evidence="8">The sequence shown here is derived from an EMBL/GenBank/DDBJ whole genome shotgun (WGS) entry which is preliminary data.</text>
</comment>